<name>A0A098G2H9_9GAMM</name>
<dbReference type="GO" id="GO:0005576">
    <property type="term" value="C:extracellular region"/>
    <property type="evidence" value="ECO:0007669"/>
    <property type="project" value="UniProtKB-SubCell"/>
</dbReference>
<keyword evidence="7" id="KW-0969">Cilium</keyword>
<evidence type="ECO:0000313" key="8">
    <source>
        <dbReference type="Proteomes" id="UP000032430"/>
    </source>
</evidence>
<evidence type="ECO:0000256" key="4">
    <source>
        <dbReference type="RuleBase" id="RU362073"/>
    </source>
</evidence>
<keyword evidence="3 4" id="KW-0975">Bacterial flagellum</keyword>
<dbReference type="SUPFAM" id="SSF64518">
    <property type="entry name" value="Phase 1 flagellin"/>
    <property type="match status" value="1"/>
</dbReference>
<comment type="function">
    <text evidence="4">Flagellin is the subunit protein which polymerizes to form the filaments of bacterial flagella.</text>
</comment>
<gene>
    <name evidence="7" type="primary">fla</name>
    <name evidence="7" type="ORF">LFA_1266</name>
</gene>
<dbReference type="KEGG" id="lfa:LFA_1266"/>
<keyword evidence="7" id="KW-0966">Cell projection</keyword>
<keyword evidence="7" id="KW-0282">Flagellum</keyword>
<dbReference type="InterPro" id="IPR046358">
    <property type="entry name" value="Flagellin_C"/>
</dbReference>
<dbReference type="Pfam" id="PF07196">
    <property type="entry name" value="Flagellin_IN"/>
    <property type="match status" value="1"/>
</dbReference>
<organism evidence="7 8">
    <name type="scientific">Legionella fallonii LLAP-10</name>
    <dbReference type="NCBI Taxonomy" id="1212491"/>
    <lineage>
        <taxon>Bacteria</taxon>
        <taxon>Pseudomonadati</taxon>
        <taxon>Pseudomonadota</taxon>
        <taxon>Gammaproteobacteria</taxon>
        <taxon>Legionellales</taxon>
        <taxon>Legionellaceae</taxon>
        <taxon>Legionella</taxon>
    </lineage>
</organism>
<dbReference type="Pfam" id="PF00669">
    <property type="entry name" value="Flagellin_N"/>
    <property type="match status" value="1"/>
</dbReference>
<dbReference type="PANTHER" id="PTHR42792">
    <property type="entry name" value="FLAGELLIN"/>
    <property type="match status" value="1"/>
</dbReference>
<dbReference type="InterPro" id="IPR001492">
    <property type="entry name" value="Flagellin"/>
</dbReference>
<keyword evidence="8" id="KW-1185">Reference proteome</keyword>
<dbReference type="NCBIfam" id="NF009448">
    <property type="entry name" value="PRK12806.1"/>
    <property type="match status" value="1"/>
</dbReference>
<sequence>MSQVINTNVTSLIAQRNLNGSASAMQTSIQRLSSGLRINSAQDDAAGLSISERMTAQIRGMNQAVRNANDGISLAQVAEGAMQETTNILQRMRELAVQSANATNNSSDRQSIQDEIGQLQNELDRVAFDTQFNDQRILDGSFTNASFQVGANANQTITFSIGNVQSSAIGGIASQTGTQVSALATTDLTIAVGNGATVSIDSSASYAGAANGQDATSAYAKAAAINEAGITGLSVTASTEGTQAVGTIGHGGATDTYNLTLNGVEVFNGQSVTNGLSNVALRDAINTVSTQTGVVASLDGGSITLTAADGRNISVSESGTNFVSGTDGISITGGAFDPATTPLRGQLTLSATESIAIGGTVANDGLSSFIAKDSLGINSIDVSTAAGAQTAIQRIDSAIDSVDSSRAAIGAIENRLDFTISNLQNVSDNLSAARSQIQDADYAAETANLTKNQILQQAGTAMLAQANSLPQSVLSLLGH</sequence>
<dbReference type="Pfam" id="PF00700">
    <property type="entry name" value="Flagellin_C"/>
    <property type="match status" value="1"/>
</dbReference>
<dbReference type="RefSeq" id="WP_045095317.1">
    <property type="nucleotide sequence ID" value="NZ_LN614827.1"/>
</dbReference>
<dbReference type="PANTHER" id="PTHR42792:SF2">
    <property type="entry name" value="FLAGELLIN"/>
    <property type="match status" value="1"/>
</dbReference>
<dbReference type="GO" id="GO:0009288">
    <property type="term" value="C:bacterial-type flagellum"/>
    <property type="evidence" value="ECO:0007669"/>
    <property type="project" value="UniProtKB-SubCell"/>
</dbReference>
<protein>
    <recommendedName>
        <fullName evidence="4">Flagellin</fullName>
    </recommendedName>
</protein>
<dbReference type="InterPro" id="IPR001029">
    <property type="entry name" value="Flagellin_N"/>
</dbReference>
<dbReference type="Gene3D" id="6.10.280.190">
    <property type="match status" value="1"/>
</dbReference>
<dbReference type="EMBL" id="LN614827">
    <property type="protein sequence ID" value="CEG56692.1"/>
    <property type="molecule type" value="Genomic_DNA"/>
</dbReference>
<evidence type="ECO:0000256" key="2">
    <source>
        <dbReference type="ARBA" id="ARBA00022525"/>
    </source>
</evidence>
<evidence type="ECO:0000256" key="3">
    <source>
        <dbReference type="ARBA" id="ARBA00023143"/>
    </source>
</evidence>
<evidence type="ECO:0000313" key="7">
    <source>
        <dbReference type="EMBL" id="CEG56692.1"/>
    </source>
</evidence>
<dbReference type="Gene3D" id="2.30.220.10">
    <property type="entry name" value="f41 fragment of flagellin, C-terminal domain"/>
    <property type="match status" value="1"/>
</dbReference>
<dbReference type="AlphaFoldDB" id="A0A098G2H9"/>
<dbReference type="PRINTS" id="PR00207">
    <property type="entry name" value="FLAGELLIN"/>
</dbReference>
<dbReference type="InterPro" id="IPR042187">
    <property type="entry name" value="Flagellin_C_sub2"/>
</dbReference>
<evidence type="ECO:0000259" key="5">
    <source>
        <dbReference type="Pfam" id="PF00669"/>
    </source>
</evidence>
<comment type="similarity">
    <text evidence="1 4">Belongs to the bacterial flagellin family.</text>
</comment>
<dbReference type="Proteomes" id="UP000032430">
    <property type="component" value="Chromosome I"/>
</dbReference>
<comment type="subcellular location">
    <subcellularLocation>
        <location evidence="4">Secreted</location>
    </subcellularLocation>
    <subcellularLocation>
        <location evidence="4">Bacterial flagellum</location>
    </subcellularLocation>
</comment>
<dbReference type="InterPro" id="IPR010810">
    <property type="entry name" value="Flagellin_hook_IN_motif"/>
</dbReference>
<accession>A0A098G2H9</accession>
<dbReference type="HOGENOM" id="CLU_011142_7_0_6"/>
<evidence type="ECO:0000259" key="6">
    <source>
        <dbReference type="Pfam" id="PF00700"/>
    </source>
</evidence>
<dbReference type="Gene3D" id="1.20.1330.10">
    <property type="entry name" value="f41 fragment of flagellin, N-terminal domain"/>
    <property type="match status" value="1"/>
</dbReference>
<keyword evidence="2 4" id="KW-0964">Secreted</keyword>
<evidence type="ECO:0000256" key="1">
    <source>
        <dbReference type="ARBA" id="ARBA00005709"/>
    </source>
</evidence>
<dbReference type="OrthoDB" id="9796789at2"/>
<proteinExistence type="inferred from homology"/>
<reference evidence="8" key="1">
    <citation type="submission" date="2014-09" db="EMBL/GenBank/DDBJ databases">
        <authorList>
            <person name="Gomez-Valero L."/>
        </authorList>
    </citation>
    <scope>NUCLEOTIDE SEQUENCE [LARGE SCALE GENOMIC DNA]</scope>
    <source>
        <strain evidence="8">ATCC700992</strain>
    </source>
</reference>
<dbReference type="Gene3D" id="6.10.10.10">
    <property type="entry name" value="Flagellar export chaperone, C-terminal domain"/>
    <property type="match status" value="1"/>
</dbReference>
<feature type="domain" description="Flagellin C-terminal" evidence="6">
    <location>
        <begin position="392"/>
        <end position="477"/>
    </location>
</feature>
<dbReference type="Gene3D" id="2.170.280.10">
    <property type="entry name" value="f41 fragment of flagellin, middle domain"/>
    <property type="match status" value="1"/>
</dbReference>
<dbReference type="STRING" id="1212491.LFA_1266"/>
<feature type="domain" description="Flagellin N-terminal" evidence="5">
    <location>
        <begin position="5"/>
        <end position="143"/>
    </location>
</feature>
<dbReference type="GO" id="GO:0005198">
    <property type="term" value="F:structural molecule activity"/>
    <property type="evidence" value="ECO:0007669"/>
    <property type="project" value="UniProtKB-UniRule"/>
</dbReference>